<dbReference type="OrthoDB" id="9787933at2"/>
<keyword evidence="4" id="KW-1185">Reference proteome</keyword>
<proteinExistence type="predicted"/>
<evidence type="ECO:0000313" key="4">
    <source>
        <dbReference type="Proteomes" id="UP000253919"/>
    </source>
</evidence>
<feature type="signal peptide" evidence="1">
    <location>
        <begin position="1"/>
        <end position="21"/>
    </location>
</feature>
<dbReference type="Pfam" id="PF01738">
    <property type="entry name" value="DLH"/>
    <property type="match status" value="1"/>
</dbReference>
<gene>
    <name evidence="3" type="ORF">AHMF7616_00563</name>
</gene>
<evidence type="ECO:0000259" key="2">
    <source>
        <dbReference type="Pfam" id="PF01738"/>
    </source>
</evidence>
<dbReference type="InterPro" id="IPR029058">
    <property type="entry name" value="AB_hydrolase_fold"/>
</dbReference>
<dbReference type="InterPro" id="IPR051049">
    <property type="entry name" value="Dienelactone_hydrolase-like"/>
</dbReference>
<sequence>MKKLFTLLFFLSATTIPAALAQHASCCTKPSEVSQTFAMLVSTDKKFVMDHANPLPYTHQSEVGKMITFTTADGQTGKGYELKASKKSNNYLFVYQEWWGLNDHIKKEAESYYNDLKQEVNVIAVDLYDGKVAASREDAMKYVQGVKPARLENIIKGAQSYAGPQAKIASIGWCFGGMWSLQSAIITGKQNVGCVMFYGMPEKEVARLKTLNSDVLGFFATEKMISQEVVQQFDANMKQAGKKLTYKIYDAPHAFANPSNPDYNKQFATETHQQAVKYFTGKFKLKA</sequence>
<comment type="caution">
    <text evidence="3">The sequence shown here is derived from an EMBL/GenBank/DDBJ whole genome shotgun (WGS) entry which is preliminary data.</text>
</comment>
<dbReference type="InterPro" id="IPR002925">
    <property type="entry name" value="Dienelactn_hydro"/>
</dbReference>
<accession>A0A369QAM9</accession>
<dbReference type="PANTHER" id="PTHR46623">
    <property type="entry name" value="CARBOXYMETHYLENEBUTENOLIDASE-RELATED"/>
    <property type="match status" value="1"/>
</dbReference>
<evidence type="ECO:0000313" key="3">
    <source>
        <dbReference type="EMBL" id="RDC61973.1"/>
    </source>
</evidence>
<dbReference type="RefSeq" id="WP_115371481.1">
    <property type="nucleotide sequence ID" value="NZ_QASA01000001.1"/>
</dbReference>
<dbReference type="EC" id="3.1.1.45" evidence="3"/>
<dbReference type="Proteomes" id="UP000253919">
    <property type="component" value="Unassembled WGS sequence"/>
</dbReference>
<dbReference type="EMBL" id="QASA01000001">
    <property type="protein sequence ID" value="RDC61973.1"/>
    <property type="molecule type" value="Genomic_DNA"/>
</dbReference>
<protein>
    <submittedName>
        <fullName evidence="3">Carboxymethylenebutenolidase</fullName>
        <ecNumber evidence="3">3.1.1.45</ecNumber>
    </submittedName>
</protein>
<name>A0A369QAM9_9BACT</name>
<dbReference type="PANTHER" id="PTHR46623:SF6">
    <property type="entry name" value="ALPHA_BETA-HYDROLASES SUPERFAMILY PROTEIN"/>
    <property type="match status" value="1"/>
</dbReference>
<reference evidence="3 4" key="1">
    <citation type="submission" date="2018-04" db="EMBL/GenBank/DDBJ databases">
        <title>Adhaeribacter sp. HMF7616 genome sequencing and assembly.</title>
        <authorList>
            <person name="Kang H."/>
            <person name="Kang J."/>
            <person name="Cha I."/>
            <person name="Kim H."/>
            <person name="Joh K."/>
        </authorList>
    </citation>
    <scope>NUCLEOTIDE SEQUENCE [LARGE SCALE GENOMIC DNA]</scope>
    <source>
        <strain evidence="3 4">HMF7616</strain>
    </source>
</reference>
<dbReference type="AlphaFoldDB" id="A0A369QAM9"/>
<evidence type="ECO:0000256" key="1">
    <source>
        <dbReference type="SAM" id="SignalP"/>
    </source>
</evidence>
<keyword evidence="3" id="KW-0378">Hydrolase</keyword>
<dbReference type="SUPFAM" id="SSF53474">
    <property type="entry name" value="alpha/beta-Hydrolases"/>
    <property type="match status" value="1"/>
</dbReference>
<dbReference type="Gene3D" id="3.40.50.1820">
    <property type="entry name" value="alpha/beta hydrolase"/>
    <property type="match status" value="1"/>
</dbReference>
<feature type="chain" id="PRO_5016711696" evidence="1">
    <location>
        <begin position="22"/>
        <end position="287"/>
    </location>
</feature>
<organism evidence="3 4">
    <name type="scientific">Adhaeribacter pallidiroseus</name>
    <dbReference type="NCBI Taxonomy" id="2072847"/>
    <lineage>
        <taxon>Bacteria</taxon>
        <taxon>Pseudomonadati</taxon>
        <taxon>Bacteroidota</taxon>
        <taxon>Cytophagia</taxon>
        <taxon>Cytophagales</taxon>
        <taxon>Hymenobacteraceae</taxon>
        <taxon>Adhaeribacter</taxon>
    </lineage>
</organism>
<dbReference type="GO" id="GO:0008806">
    <property type="term" value="F:carboxymethylenebutenolidase activity"/>
    <property type="evidence" value="ECO:0007669"/>
    <property type="project" value="UniProtKB-EC"/>
</dbReference>
<feature type="domain" description="Dienelactone hydrolase" evidence="2">
    <location>
        <begin position="92"/>
        <end position="279"/>
    </location>
</feature>
<keyword evidence="1" id="KW-0732">Signal</keyword>